<accession>A0A927NCK5</accession>
<dbReference type="Proteomes" id="UP000638648">
    <property type="component" value="Unassembled WGS sequence"/>
</dbReference>
<name>A0A927NCK5_9ACTN</name>
<keyword evidence="5" id="KW-1185">Reference proteome</keyword>
<dbReference type="EMBL" id="JADBEM010000001">
    <property type="protein sequence ID" value="MBE1613047.1"/>
    <property type="molecule type" value="Genomic_DNA"/>
</dbReference>
<gene>
    <name evidence="4" type="ORF">HEB94_009895</name>
</gene>
<reference evidence="4" key="1">
    <citation type="submission" date="2020-10" db="EMBL/GenBank/DDBJ databases">
        <title>Sequencing the genomes of 1000 actinobacteria strains.</title>
        <authorList>
            <person name="Klenk H.-P."/>
        </authorList>
    </citation>
    <scope>NUCLEOTIDE SEQUENCE</scope>
    <source>
        <strain evidence="4">DSM 45354</strain>
    </source>
</reference>
<organism evidence="4 5">
    <name type="scientific">Actinopolymorpha pittospori</name>
    <dbReference type="NCBI Taxonomy" id="648752"/>
    <lineage>
        <taxon>Bacteria</taxon>
        <taxon>Bacillati</taxon>
        <taxon>Actinomycetota</taxon>
        <taxon>Actinomycetes</taxon>
        <taxon>Propionibacteriales</taxon>
        <taxon>Actinopolymorphaceae</taxon>
        <taxon>Actinopolymorpha</taxon>
    </lineage>
</organism>
<proteinExistence type="predicted"/>
<protein>
    <submittedName>
        <fullName evidence="4">2-polyprenyl-3-methyl-5-hydroxy-6-metoxy-1, 4-benzoquinol methylase</fullName>
    </submittedName>
</protein>
<feature type="domain" description="Methyltransferase" evidence="3">
    <location>
        <begin position="43"/>
        <end position="131"/>
    </location>
</feature>
<keyword evidence="2" id="KW-0808">Transferase</keyword>
<sequence>MTTMGERTLTAINRFNAAHPWDHNAHYHGWILRQLPKRFDSSLDVGCGTGDLARRLTSRADVVRGIDADPQIVARARELTSPAAPVTFTVADASTTLPSGPYDVITCVAALHHLPFVETLTRFRAHLAPGGTLVVVGLTQDSTRTEHLLGVVSIPANLAMGWVKHRGRAGTKPVAMSARARPAQMHFPDVLREARQVLPGARLHRRLFWRYTLVWRKNQAGQR</sequence>
<dbReference type="PANTHER" id="PTHR43861">
    <property type="entry name" value="TRANS-ACONITATE 2-METHYLTRANSFERASE-RELATED"/>
    <property type="match status" value="1"/>
</dbReference>
<dbReference type="Gene3D" id="3.40.50.150">
    <property type="entry name" value="Vaccinia Virus protein VP39"/>
    <property type="match status" value="1"/>
</dbReference>
<dbReference type="PANTHER" id="PTHR43861:SF1">
    <property type="entry name" value="TRANS-ACONITATE 2-METHYLTRANSFERASE"/>
    <property type="match status" value="1"/>
</dbReference>
<evidence type="ECO:0000256" key="2">
    <source>
        <dbReference type="ARBA" id="ARBA00022679"/>
    </source>
</evidence>
<evidence type="ECO:0000313" key="4">
    <source>
        <dbReference type="EMBL" id="MBE1613047.1"/>
    </source>
</evidence>
<dbReference type="InterPro" id="IPR029063">
    <property type="entry name" value="SAM-dependent_MTases_sf"/>
</dbReference>
<dbReference type="CDD" id="cd02440">
    <property type="entry name" value="AdoMet_MTases"/>
    <property type="match status" value="1"/>
</dbReference>
<keyword evidence="1 4" id="KW-0489">Methyltransferase</keyword>
<dbReference type="GO" id="GO:0008168">
    <property type="term" value="F:methyltransferase activity"/>
    <property type="evidence" value="ECO:0007669"/>
    <property type="project" value="UniProtKB-KW"/>
</dbReference>
<comment type="caution">
    <text evidence="4">The sequence shown here is derived from an EMBL/GenBank/DDBJ whole genome shotgun (WGS) entry which is preliminary data.</text>
</comment>
<dbReference type="InterPro" id="IPR041698">
    <property type="entry name" value="Methyltransf_25"/>
</dbReference>
<dbReference type="AlphaFoldDB" id="A0A927NCK5"/>
<dbReference type="Pfam" id="PF13649">
    <property type="entry name" value="Methyltransf_25"/>
    <property type="match status" value="1"/>
</dbReference>
<evidence type="ECO:0000256" key="1">
    <source>
        <dbReference type="ARBA" id="ARBA00022603"/>
    </source>
</evidence>
<dbReference type="GO" id="GO:0032259">
    <property type="term" value="P:methylation"/>
    <property type="evidence" value="ECO:0007669"/>
    <property type="project" value="UniProtKB-KW"/>
</dbReference>
<evidence type="ECO:0000259" key="3">
    <source>
        <dbReference type="Pfam" id="PF13649"/>
    </source>
</evidence>
<dbReference type="SUPFAM" id="SSF53335">
    <property type="entry name" value="S-adenosyl-L-methionine-dependent methyltransferases"/>
    <property type="match status" value="1"/>
</dbReference>
<evidence type="ECO:0000313" key="5">
    <source>
        <dbReference type="Proteomes" id="UP000638648"/>
    </source>
</evidence>